<dbReference type="AlphaFoldDB" id="A0AAV6H6C0"/>
<gene>
    <name evidence="1" type="ORF">AALO_G00074310</name>
</gene>
<dbReference type="EMBL" id="JADWDJ010000005">
    <property type="protein sequence ID" value="KAG5281612.1"/>
    <property type="molecule type" value="Genomic_DNA"/>
</dbReference>
<dbReference type="PANTHER" id="PTHR31751:SF7">
    <property type="entry name" value="THAP-TYPE DOMAIN-CONTAINING PROTEIN"/>
    <property type="match status" value="1"/>
</dbReference>
<evidence type="ECO:0000313" key="2">
    <source>
        <dbReference type="Proteomes" id="UP000823561"/>
    </source>
</evidence>
<protein>
    <recommendedName>
        <fullName evidence="3">Transposase</fullName>
    </recommendedName>
</protein>
<dbReference type="Proteomes" id="UP000823561">
    <property type="component" value="Chromosome 5"/>
</dbReference>
<proteinExistence type="predicted"/>
<evidence type="ECO:0008006" key="3">
    <source>
        <dbReference type="Google" id="ProtNLM"/>
    </source>
</evidence>
<organism evidence="1 2">
    <name type="scientific">Alosa alosa</name>
    <name type="common">allis shad</name>
    <dbReference type="NCBI Taxonomy" id="278164"/>
    <lineage>
        <taxon>Eukaryota</taxon>
        <taxon>Metazoa</taxon>
        <taxon>Chordata</taxon>
        <taxon>Craniata</taxon>
        <taxon>Vertebrata</taxon>
        <taxon>Euteleostomi</taxon>
        <taxon>Actinopterygii</taxon>
        <taxon>Neopterygii</taxon>
        <taxon>Teleostei</taxon>
        <taxon>Clupei</taxon>
        <taxon>Clupeiformes</taxon>
        <taxon>Clupeoidei</taxon>
        <taxon>Clupeidae</taxon>
        <taxon>Alosa</taxon>
    </lineage>
</organism>
<evidence type="ECO:0000313" key="1">
    <source>
        <dbReference type="EMBL" id="KAG5281612.1"/>
    </source>
</evidence>
<reference evidence="1" key="1">
    <citation type="submission" date="2020-10" db="EMBL/GenBank/DDBJ databases">
        <title>Chromosome-scale genome assembly of the Allis shad, Alosa alosa.</title>
        <authorList>
            <person name="Margot Z."/>
            <person name="Christophe K."/>
            <person name="Cabau C."/>
            <person name="Louis A."/>
            <person name="Berthelot C."/>
            <person name="Parey E."/>
            <person name="Roest Crollius H."/>
            <person name="Montfort J."/>
            <person name="Robinson-Rechavi M."/>
            <person name="Bucao C."/>
            <person name="Bouchez O."/>
            <person name="Gislard M."/>
            <person name="Lluch J."/>
            <person name="Milhes M."/>
            <person name="Lampietro C."/>
            <person name="Lopez Roques C."/>
            <person name="Donnadieu C."/>
            <person name="Braasch I."/>
            <person name="Desvignes T."/>
            <person name="Postlethwait J."/>
            <person name="Bobe J."/>
            <person name="Guiguen Y."/>
        </authorList>
    </citation>
    <scope>NUCLEOTIDE SEQUENCE</scope>
    <source>
        <strain evidence="1">M-15738</strain>
        <tissue evidence="1">Blood</tissue>
    </source>
</reference>
<keyword evidence="2" id="KW-1185">Reference proteome</keyword>
<name>A0AAV6H6C0_9TELE</name>
<feature type="non-terminal residue" evidence="1">
    <location>
        <position position="1"/>
    </location>
</feature>
<sequence length="313" mass="36484">GHCAQYCTYTTIEQDSRDIVHIVSVDKRETNSNSVIMEKDIIHSFIRTMDALLPEIHVTEVVTDAHPHISALLNPERGKYKAQGLKHSLDIWHAAKNLGKKIRRAGTVRDQSALLPWIKDIVNHFWYCAKQASSEEQFKLKWHALLHHVRNQHTWSTGCCEHEPLGDRTQEKPWIKQGSAAHQALTAIVLDKRWLKDVGKFITFRTTADLENFQNHILMYAGKRFAYSPAVYHTRTLLAAIDYNSHNHRLPARNRQGQKMYRRYYNKKSKCWSVYGLKEKKNYGYITDLQRAIVRHPTEKWSWSSKETDSPAR</sequence>
<accession>A0AAV6H6C0</accession>
<dbReference type="PANTHER" id="PTHR31751">
    <property type="entry name" value="SI:CH211-108C17.2-RELATED-RELATED"/>
    <property type="match status" value="1"/>
</dbReference>
<comment type="caution">
    <text evidence="1">The sequence shown here is derived from an EMBL/GenBank/DDBJ whole genome shotgun (WGS) entry which is preliminary data.</text>
</comment>